<sequence length="168" mass="19107">MNFGAVTIAKGKLSIIKSIEESKEVQEPKKENTKEELQLADCMTHALADYTNPQAAKVEESLKSQSVTVLIKTRSTNNFMNSKVAAQLMLQNEDYSRFDVKIYPPNTQVDEEPQVQLIIVWDRGIATHHRPITTTDAESREQDTPTIPATRKPHEELQIKTWRYGARP</sequence>
<protein>
    <submittedName>
        <fullName evidence="2">Uncharacterized protein</fullName>
    </submittedName>
</protein>
<dbReference type="EMBL" id="AMZH03003061">
    <property type="protein sequence ID" value="RRT73543.1"/>
    <property type="molecule type" value="Genomic_DNA"/>
</dbReference>
<dbReference type="Proteomes" id="UP000287651">
    <property type="component" value="Unassembled WGS sequence"/>
</dbReference>
<organism evidence="2 3">
    <name type="scientific">Ensete ventricosum</name>
    <name type="common">Abyssinian banana</name>
    <name type="synonym">Musa ensete</name>
    <dbReference type="NCBI Taxonomy" id="4639"/>
    <lineage>
        <taxon>Eukaryota</taxon>
        <taxon>Viridiplantae</taxon>
        <taxon>Streptophyta</taxon>
        <taxon>Embryophyta</taxon>
        <taxon>Tracheophyta</taxon>
        <taxon>Spermatophyta</taxon>
        <taxon>Magnoliopsida</taxon>
        <taxon>Liliopsida</taxon>
        <taxon>Zingiberales</taxon>
        <taxon>Musaceae</taxon>
        <taxon>Ensete</taxon>
    </lineage>
</organism>
<evidence type="ECO:0000256" key="1">
    <source>
        <dbReference type="SAM" id="MobiDB-lite"/>
    </source>
</evidence>
<dbReference type="AlphaFoldDB" id="A0A427ABE8"/>
<comment type="caution">
    <text evidence="2">The sequence shown here is derived from an EMBL/GenBank/DDBJ whole genome shotgun (WGS) entry which is preliminary data.</text>
</comment>
<proteinExistence type="predicted"/>
<reference evidence="2 3" key="1">
    <citation type="journal article" date="2014" name="Agronomy (Basel)">
        <title>A Draft Genome Sequence for Ensete ventricosum, the Drought-Tolerant Tree Against Hunger.</title>
        <authorList>
            <person name="Harrison J."/>
            <person name="Moore K.A."/>
            <person name="Paszkiewicz K."/>
            <person name="Jones T."/>
            <person name="Grant M."/>
            <person name="Ambacheew D."/>
            <person name="Muzemil S."/>
            <person name="Studholme D.J."/>
        </authorList>
    </citation>
    <scope>NUCLEOTIDE SEQUENCE [LARGE SCALE GENOMIC DNA]</scope>
</reference>
<gene>
    <name evidence="2" type="ORF">B296_00010525</name>
</gene>
<evidence type="ECO:0000313" key="2">
    <source>
        <dbReference type="EMBL" id="RRT73543.1"/>
    </source>
</evidence>
<accession>A0A427ABE8</accession>
<feature type="region of interest" description="Disordered" evidence="1">
    <location>
        <begin position="132"/>
        <end position="155"/>
    </location>
</feature>
<name>A0A427ABE8_ENSVE</name>
<evidence type="ECO:0000313" key="3">
    <source>
        <dbReference type="Proteomes" id="UP000287651"/>
    </source>
</evidence>